<dbReference type="InterPro" id="IPR016024">
    <property type="entry name" value="ARM-type_fold"/>
</dbReference>
<comment type="subcellular location">
    <subcellularLocation>
        <location evidence="1">Nucleus</location>
    </subcellularLocation>
</comment>
<dbReference type="GO" id="GO:0005730">
    <property type="term" value="C:nucleolus"/>
    <property type="evidence" value="ECO:0007669"/>
    <property type="project" value="InterPro"/>
</dbReference>
<evidence type="ECO:0000313" key="5">
    <source>
        <dbReference type="Proteomes" id="UP000046392"/>
    </source>
</evidence>
<dbReference type="SUPFAM" id="SSF48371">
    <property type="entry name" value="ARM repeat"/>
    <property type="match status" value="1"/>
</dbReference>
<feature type="region of interest" description="Disordered" evidence="4">
    <location>
        <begin position="405"/>
        <end position="453"/>
    </location>
</feature>
<organism evidence="5 6">
    <name type="scientific">Strongyloides papillosus</name>
    <name type="common">Intestinal threadworm</name>
    <dbReference type="NCBI Taxonomy" id="174720"/>
    <lineage>
        <taxon>Eukaryota</taxon>
        <taxon>Metazoa</taxon>
        <taxon>Ecdysozoa</taxon>
        <taxon>Nematoda</taxon>
        <taxon>Chromadorea</taxon>
        <taxon>Rhabditida</taxon>
        <taxon>Tylenchina</taxon>
        <taxon>Panagrolaimomorpha</taxon>
        <taxon>Strongyloidoidea</taxon>
        <taxon>Strongyloididae</taxon>
        <taxon>Strongyloides</taxon>
    </lineage>
</organism>
<protein>
    <submittedName>
        <fullName evidence="6">FA_FANCE domain-containing protein</fullName>
    </submittedName>
</protein>
<evidence type="ECO:0000256" key="4">
    <source>
        <dbReference type="SAM" id="MobiDB-lite"/>
    </source>
</evidence>
<evidence type="ECO:0000313" key="6">
    <source>
        <dbReference type="WBParaSite" id="SPAL_0000139000.1"/>
    </source>
</evidence>
<keyword evidence="5" id="KW-1185">Reference proteome</keyword>
<dbReference type="PANTHER" id="PTHR13213">
    <property type="entry name" value="MYB-BINDING PROTEIN 1A FAMILY MEMBER"/>
    <property type="match status" value="1"/>
</dbReference>
<dbReference type="PANTHER" id="PTHR13213:SF2">
    <property type="entry name" value="MYB-BINDING PROTEIN 1A"/>
    <property type="match status" value="1"/>
</dbReference>
<dbReference type="GO" id="GO:0003723">
    <property type="term" value="F:RNA binding"/>
    <property type="evidence" value="ECO:0007669"/>
    <property type="project" value="TreeGrafter"/>
</dbReference>
<sequence length="762" mass="86664">MNGEQFLKNYWEMVKTDNISVEIIWLLSRLPTAHRKGISKSCSYIGCKGEFEFNERHYEELGKALRDCDIAWRPSFIDILARIPNLYEKVIEPFASSGKEDYLKKLERYSICIPVALKYESISVSKIFSKSFASTIFNLSKFSGVTKRLVTPLVHDLIKQIYDTIETRNCDSSEITEIIKLCQEVSKGTFDSLIGHGNFNFEESLLMKLPFNSLVEMYKEDSSLLKKVSHAVVNSADKKAIKKFLSLLIESKDKEDGKVIESVVCDIISSFFVTRKQDSQISKVEIKDDMKKIAKTLYKLVGSDDINATHESFIIVVSLLKVILYVTINMDEKESLLKIVNELDHLAGSDFDSEQLLDILLVLLSRESKVFKNIVYFFFTDLSKDFNEAEFEFLISTIGEKSNNLLGNDKDDEMEDEEEDGENDDGKEDDYSDVEEEDLSDEEESGDEEVDPKLKSALEKALGNGLSKEEGDGGDIELDDEAMLELDKAVSAVFKEHISSKKEIKKQLKKQSGVFKGRVIQLLEILTSSCLSNDKHIVCINSLNSLVVSTQSLSSEINRGELIDIVEKTIDRIIANCKKLTISNDVIVELRQELHSFSSNISSTSGKKLCDKVSNFYITLARNIGEDNSSNEIVEQVSQCFKNKEKPDTLVIPLAPIKKHPENYISTVVELLKVVEENFSSSTTFITYIILDAAVSVLRKDLVNKVDDKKMAKEFKQIANAFEPIYEKYSNLEEENKKLRRSKLHDIIKRFHKNLNKFNLYD</sequence>
<evidence type="ECO:0000256" key="3">
    <source>
        <dbReference type="ARBA" id="ARBA00023242"/>
    </source>
</evidence>
<dbReference type="GO" id="GO:0003714">
    <property type="term" value="F:transcription corepressor activity"/>
    <property type="evidence" value="ECO:0007669"/>
    <property type="project" value="TreeGrafter"/>
</dbReference>
<dbReference type="WBParaSite" id="SPAL_0000139000.1">
    <property type="protein sequence ID" value="SPAL_0000139000.1"/>
    <property type="gene ID" value="SPAL_0000139000"/>
</dbReference>
<dbReference type="STRING" id="174720.A0A0N5B5P4"/>
<evidence type="ECO:0000256" key="1">
    <source>
        <dbReference type="ARBA" id="ARBA00004123"/>
    </source>
</evidence>
<dbReference type="Pfam" id="PF04931">
    <property type="entry name" value="DNA_pol_phi"/>
    <property type="match status" value="1"/>
</dbReference>
<dbReference type="AlphaFoldDB" id="A0A0N5B5P4"/>
<proteinExistence type="inferred from homology"/>
<keyword evidence="3" id="KW-0539">Nucleus</keyword>
<accession>A0A0N5B5P4</accession>
<evidence type="ECO:0000256" key="2">
    <source>
        <dbReference type="ARBA" id="ARBA00006809"/>
    </source>
</evidence>
<name>A0A0N5B5P4_STREA</name>
<dbReference type="GO" id="GO:0043565">
    <property type="term" value="F:sequence-specific DNA binding"/>
    <property type="evidence" value="ECO:0007669"/>
    <property type="project" value="TreeGrafter"/>
</dbReference>
<dbReference type="Proteomes" id="UP000046392">
    <property type="component" value="Unplaced"/>
</dbReference>
<dbReference type="InterPro" id="IPR007015">
    <property type="entry name" value="DNA_pol_V/MYBBP1A"/>
</dbReference>
<comment type="similarity">
    <text evidence="2">Belongs to the MYBBP1A family.</text>
</comment>
<feature type="compositionally biased region" description="Acidic residues" evidence="4">
    <location>
        <begin position="410"/>
        <end position="450"/>
    </location>
</feature>
<reference evidence="6" key="1">
    <citation type="submission" date="2017-02" db="UniProtKB">
        <authorList>
            <consortium name="WormBaseParasite"/>
        </authorList>
    </citation>
    <scope>IDENTIFICATION</scope>
</reference>